<protein>
    <submittedName>
        <fullName evidence="1">Uncharacterized protein</fullName>
    </submittedName>
</protein>
<sequence>MVPEMQIVLINPAKLCPAADTASRENENHLVEAAVALATLQTHNSENSDIQHIAIHFYQNPRTEMPCCDVDLALGFGGRGHLIKLVLVYPNADKLDQPSRPKGGNPECHVVLKDQGPANNASPTLIAAAFAPE</sequence>
<keyword evidence="2" id="KW-1185">Reference proteome</keyword>
<dbReference type="EMBL" id="CAJVRL010000068">
    <property type="protein sequence ID" value="CAG8956109.1"/>
    <property type="molecule type" value="Genomic_DNA"/>
</dbReference>
<accession>A0A9N9KZ36</accession>
<name>A0A9N9KZ36_9HELO</name>
<organism evidence="1 2">
    <name type="scientific">Hymenoscyphus fraxineus</name>
    <dbReference type="NCBI Taxonomy" id="746836"/>
    <lineage>
        <taxon>Eukaryota</taxon>
        <taxon>Fungi</taxon>
        <taxon>Dikarya</taxon>
        <taxon>Ascomycota</taxon>
        <taxon>Pezizomycotina</taxon>
        <taxon>Leotiomycetes</taxon>
        <taxon>Helotiales</taxon>
        <taxon>Helotiaceae</taxon>
        <taxon>Hymenoscyphus</taxon>
    </lineage>
</organism>
<evidence type="ECO:0000313" key="1">
    <source>
        <dbReference type="EMBL" id="CAG8956109.1"/>
    </source>
</evidence>
<reference evidence="1" key="1">
    <citation type="submission" date="2021-07" db="EMBL/GenBank/DDBJ databases">
        <authorList>
            <person name="Durling M."/>
        </authorList>
    </citation>
    <scope>NUCLEOTIDE SEQUENCE</scope>
</reference>
<evidence type="ECO:0000313" key="2">
    <source>
        <dbReference type="Proteomes" id="UP000696280"/>
    </source>
</evidence>
<comment type="caution">
    <text evidence="1">The sequence shown here is derived from an EMBL/GenBank/DDBJ whole genome shotgun (WGS) entry which is preliminary data.</text>
</comment>
<dbReference type="AlphaFoldDB" id="A0A9N9KZ36"/>
<gene>
    <name evidence="1" type="ORF">HYFRA_00011894</name>
</gene>
<dbReference type="Proteomes" id="UP000696280">
    <property type="component" value="Unassembled WGS sequence"/>
</dbReference>
<proteinExistence type="predicted"/>